<dbReference type="Pfam" id="PF01548">
    <property type="entry name" value="DEDD_Tnp_IS110"/>
    <property type="match status" value="1"/>
</dbReference>
<reference evidence="4 5" key="1">
    <citation type="submission" date="2016-12" db="EMBL/GenBank/DDBJ databases">
        <title>Genome sequencing of Methylocaldum marinum.</title>
        <authorList>
            <person name="Takeuchi M."/>
            <person name="Kamagata Y."/>
            <person name="Hiraoka S."/>
            <person name="Oshima K."/>
            <person name="Hattori M."/>
            <person name="Iwasaki W."/>
        </authorList>
    </citation>
    <scope>NUCLEOTIDE SEQUENCE [LARGE SCALE GENOMIC DNA]</scope>
    <source>
        <strain evidence="4 5">S8</strain>
    </source>
</reference>
<keyword evidence="5" id="KW-1185">Reference proteome</keyword>
<dbReference type="RefSeq" id="WP_119631389.1">
    <property type="nucleotide sequence ID" value="NZ_AP017928.1"/>
</dbReference>
<dbReference type="PANTHER" id="PTHR33055">
    <property type="entry name" value="TRANSPOSASE FOR INSERTION SEQUENCE ELEMENT IS1111A"/>
    <property type="match status" value="1"/>
</dbReference>
<dbReference type="Proteomes" id="UP000266313">
    <property type="component" value="Chromosome"/>
</dbReference>
<dbReference type="PANTHER" id="PTHR33055:SF3">
    <property type="entry name" value="PUTATIVE TRANSPOSASE FOR IS117-RELATED"/>
    <property type="match status" value="1"/>
</dbReference>
<dbReference type="GO" id="GO:0006313">
    <property type="term" value="P:DNA transposition"/>
    <property type="evidence" value="ECO:0007669"/>
    <property type="project" value="InterPro"/>
</dbReference>
<organism evidence="4 5">
    <name type="scientific">Methylocaldum marinum</name>
    <dbReference type="NCBI Taxonomy" id="1432792"/>
    <lineage>
        <taxon>Bacteria</taxon>
        <taxon>Pseudomonadati</taxon>
        <taxon>Pseudomonadota</taxon>
        <taxon>Gammaproteobacteria</taxon>
        <taxon>Methylococcales</taxon>
        <taxon>Methylococcaceae</taxon>
        <taxon>Methylocaldum</taxon>
    </lineage>
</organism>
<dbReference type="GO" id="GO:0004803">
    <property type="term" value="F:transposase activity"/>
    <property type="evidence" value="ECO:0007669"/>
    <property type="project" value="InterPro"/>
</dbReference>
<dbReference type="KEGG" id="mmai:sS8_4238"/>
<evidence type="ECO:0000313" key="4">
    <source>
        <dbReference type="EMBL" id="BBA36168.1"/>
    </source>
</evidence>
<accession>A0A250KWV7</accession>
<dbReference type="AlphaFoldDB" id="A0A250KWV7"/>
<evidence type="ECO:0000259" key="3">
    <source>
        <dbReference type="Pfam" id="PF02371"/>
    </source>
</evidence>
<dbReference type="InterPro" id="IPR003346">
    <property type="entry name" value="Transposase_20"/>
</dbReference>
<dbReference type="InterPro" id="IPR002525">
    <property type="entry name" value="Transp_IS110-like_N"/>
</dbReference>
<sequence length="422" mass="47148">MGKRSYRSTAFDEMDGSAVLGRLEGKRVVLAVDVAKEAFMAQLLTEEREVLATVRWRHPQQTRALVETLKGWLGRCRVEVVMEPTGTYGDALRALLVAQGWPVYRVSPKRVHDAAEVYDGVPSLHDAKAAYVMGRLHLEGVSEVWEEVSDERREMKALQGLLRLYQGRYRRGLNRLEAQLARHWPEVLGMLGLDSVTLLQLLAVYGEPGRIAADPEGAALLMGRVGGRGLRPDKRDAVLASAARSVGVPCLEAERELIQRLAADVLATREELRELERRVKAKVEQTPVLRRMAAVVGSTTSAVLLATQGSPLDYPEPRSYQKSLGLNLKERSSGQHKGQLKITKRGPSLARQYLYFAALRLIDRDPVVRHWCERKAGRDGGRKGKAVTAVMRKLAKALWYVARGEPFETRKLFTVETWPMAA</sequence>
<protein>
    <submittedName>
        <fullName evidence="4">Transposase</fullName>
    </submittedName>
</protein>
<name>A0A250KWV7_9GAMM</name>
<evidence type="ECO:0000256" key="1">
    <source>
        <dbReference type="SAM" id="Coils"/>
    </source>
</evidence>
<dbReference type="InterPro" id="IPR047650">
    <property type="entry name" value="Transpos_IS110"/>
</dbReference>
<dbReference type="OrthoDB" id="9790935at2"/>
<feature type="domain" description="Transposase IS110-like N-terminal" evidence="2">
    <location>
        <begin position="31"/>
        <end position="185"/>
    </location>
</feature>
<dbReference type="EMBL" id="AP017928">
    <property type="protein sequence ID" value="BBA36168.1"/>
    <property type="molecule type" value="Genomic_DNA"/>
</dbReference>
<keyword evidence="1" id="KW-0175">Coiled coil</keyword>
<dbReference type="GO" id="GO:0003677">
    <property type="term" value="F:DNA binding"/>
    <property type="evidence" value="ECO:0007669"/>
    <property type="project" value="InterPro"/>
</dbReference>
<gene>
    <name evidence="4" type="ORF">sS8_4238</name>
</gene>
<dbReference type="Pfam" id="PF02371">
    <property type="entry name" value="Transposase_20"/>
    <property type="match status" value="1"/>
</dbReference>
<feature type="coiled-coil region" evidence="1">
    <location>
        <begin position="251"/>
        <end position="285"/>
    </location>
</feature>
<proteinExistence type="predicted"/>
<evidence type="ECO:0000259" key="2">
    <source>
        <dbReference type="Pfam" id="PF01548"/>
    </source>
</evidence>
<feature type="domain" description="Transposase IS116/IS110/IS902 C-terminal" evidence="3">
    <location>
        <begin position="296"/>
        <end position="369"/>
    </location>
</feature>
<evidence type="ECO:0000313" key="5">
    <source>
        <dbReference type="Proteomes" id="UP000266313"/>
    </source>
</evidence>